<organism evidence="1 2">
    <name type="scientific">Tuber borchii</name>
    <name type="common">White truffle</name>
    <dbReference type="NCBI Taxonomy" id="42251"/>
    <lineage>
        <taxon>Eukaryota</taxon>
        <taxon>Fungi</taxon>
        <taxon>Dikarya</taxon>
        <taxon>Ascomycota</taxon>
        <taxon>Pezizomycotina</taxon>
        <taxon>Pezizomycetes</taxon>
        <taxon>Pezizales</taxon>
        <taxon>Tuberaceae</taxon>
        <taxon>Tuber</taxon>
    </lineage>
</organism>
<feature type="non-terminal residue" evidence="1">
    <location>
        <position position="1"/>
    </location>
</feature>
<dbReference type="EMBL" id="NESQ01000015">
    <property type="protein sequence ID" value="PUU83265.1"/>
    <property type="molecule type" value="Genomic_DNA"/>
</dbReference>
<reference evidence="1 2" key="1">
    <citation type="submission" date="2017-04" db="EMBL/GenBank/DDBJ databases">
        <title>Draft genome sequence of Tuber borchii Vittad., a whitish edible truffle.</title>
        <authorList>
            <consortium name="DOE Joint Genome Institute"/>
            <person name="Murat C."/>
            <person name="Kuo A."/>
            <person name="Barry K.W."/>
            <person name="Clum A."/>
            <person name="Dockter R.B."/>
            <person name="Fauchery L."/>
            <person name="Iotti M."/>
            <person name="Kohler A."/>
            <person name="Labutti K."/>
            <person name="Lindquist E.A."/>
            <person name="Lipzen A."/>
            <person name="Ohm R.A."/>
            <person name="Wang M."/>
            <person name="Grigoriev I.V."/>
            <person name="Zambonelli A."/>
            <person name="Martin F.M."/>
        </authorList>
    </citation>
    <scope>NUCLEOTIDE SEQUENCE [LARGE SCALE GENOMIC DNA]</scope>
    <source>
        <strain evidence="1 2">Tbo3840</strain>
    </source>
</reference>
<keyword evidence="2" id="KW-1185">Reference proteome</keyword>
<name>A0A2T7A6G1_TUBBO</name>
<proteinExistence type="predicted"/>
<dbReference type="STRING" id="42251.A0A2T7A6G1"/>
<protein>
    <submittedName>
        <fullName evidence="1">Uncharacterized protein</fullName>
    </submittedName>
</protein>
<evidence type="ECO:0000313" key="2">
    <source>
        <dbReference type="Proteomes" id="UP000244722"/>
    </source>
</evidence>
<dbReference type="AlphaFoldDB" id="A0A2T7A6G1"/>
<dbReference type="SUPFAM" id="SSF52540">
    <property type="entry name" value="P-loop containing nucleoside triphosphate hydrolases"/>
    <property type="match status" value="1"/>
</dbReference>
<accession>A0A2T7A6G1</accession>
<dbReference type="Gene3D" id="3.40.50.300">
    <property type="entry name" value="P-loop containing nucleotide triphosphate hydrolases"/>
    <property type="match status" value="1"/>
</dbReference>
<dbReference type="Proteomes" id="UP000244722">
    <property type="component" value="Unassembled WGS sequence"/>
</dbReference>
<dbReference type="OrthoDB" id="3214865at2759"/>
<feature type="non-terminal residue" evidence="1">
    <location>
        <position position="119"/>
    </location>
</feature>
<gene>
    <name evidence="1" type="ORF">B9Z19DRAFT_941236</name>
</gene>
<sequence length="119" mass="13251">NFRPTSQPAPLEIHIQSYGIPHFLSMMTAMAKPADLIISSVPPDKPGIVFVPSGKQCQSSTLDILAYCVPGDYEDKFWNVNLEDISSHLNIIQENSLVESLLHGIGYYHEALILKSKRL</sequence>
<dbReference type="InterPro" id="IPR027417">
    <property type="entry name" value="P-loop_NTPase"/>
</dbReference>
<evidence type="ECO:0000313" key="1">
    <source>
        <dbReference type="EMBL" id="PUU83265.1"/>
    </source>
</evidence>
<comment type="caution">
    <text evidence="1">The sequence shown here is derived from an EMBL/GenBank/DDBJ whole genome shotgun (WGS) entry which is preliminary data.</text>
</comment>